<accession>A0A6G1J7H8</accession>
<organism evidence="2 3">
    <name type="scientific">Lentithecium fluviatile CBS 122367</name>
    <dbReference type="NCBI Taxonomy" id="1168545"/>
    <lineage>
        <taxon>Eukaryota</taxon>
        <taxon>Fungi</taxon>
        <taxon>Dikarya</taxon>
        <taxon>Ascomycota</taxon>
        <taxon>Pezizomycotina</taxon>
        <taxon>Dothideomycetes</taxon>
        <taxon>Pleosporomycetidae</taxon>
        <taxon>Pleosporales</taxon>
        <taxon>Massarineae</taxon>
        <taxon>Lentitheciaceae</taxon>
        <taxon>Lentithecium</taxon>
    </lineage>
</organism>
<keyword evidence="1" id="KW-0812">Transmembrane</keyword>
<feature type="transmembrane region" description="Helical" evidence="1">
    <location>
        <begin position="340"/>
        <end position="359"/>
    </location>
</feature>
<keyword evidence="1" id="KW-1133">Transmembrane helix</keyword>
<proteinExistence type="predicted"/>
<sequence>MKPGALSLRTRPRPRPRPLCQLCDYISQQPAYRRSFLAAATLKAPTIRRQVTRPHGVLQRIPTHHITTTTRRQELEPGAKASLRWSDRIVALKTKLAEVEKQIAWIKDSPKVEPEAATLKVLDGLESIAQEAIAIRAGQSLPAKINIRQSSAGAILSMGKEEEDIDDSSVRKAVVKPTSTSELPSPSYLSQLAEDLLKHPKVFISPNVLAAYIHLQRLLARPRAIPEMFHLYANKPVPELGSSPPKYSRPSPKAAKQAIPADLAEAALTAAIEAKDLPLAMDVIQLSYCAPAYRKRKILTKLGVPGIVIALTPLAVYMMAQELSIYSNFMDPRLYKIYSFLGISTYILCTGTLGFVALTTHNDHHDRVRWKEGKPLLERYLGEDERAALDRVAGAWGFKESWRRGDEEGPEWEGLRQWVMLRGMILDKSDLLPGMNPPSSTD</sequence>
<feature type="transmembrane region" description="Helical" evidence="1">
    <location>
        <begin position="302"/>
        <end position="320"/>
    </location>
</feature>
<dbReference type="AlphaFoldDB" id="A0A6G1J7H8"/>
<dbReference type="Proteomes" id="UP000799291">
    <property type="component" value="Unassembled WGS sequence"/>
</dbReference>
<name>A0A6G1J7H8_9PLEO</name>
<keyword evidence="1" id="KW-0472">Membrane</keyword>
<reference evidence="2" key="1">
    <citation type="journal article" date="2020" name="Stud. Mycol.">
        <title>101 Dothideomycetes genomes: a test case for predicting lifestyles and emergence of pathogens.</title>
        <authorList>
            <person name="Haridas S."/>
            <person name="Albert R."/>
            <person name="Binder M."/>
            <person name="Bloem J."/>
            <person name="Labutti K."/>
            <person name="Salamov A."/>
            <person name="Andreopoulos B."/>
            <person name="Baker S."/>
            <person name="Barry K."/>
            <person name="Bills G."/>
            <person name="Bluhm B."/>
            <person name="Cannon C."/>
            <person name="Castanera R."/>
            <person name="Culley D."/>
            <person name="Daum C."/>
            <person name="Ezra D."/>
            <person name="Gonzalez J."/>
            <person name="Henrissat B."/>
            <person name="Kuo A."/>
            <person name="Liang C."/>
            <person name="Lipzen A."/>
            <person name="Lutzoni F."/>
            <person name="Magnuson J."/>
            <person name="Mondo S."/>
            <person name="Nolan M."/>
            <person name="Ohm R."/>
            <person name="Pangilinan J."/>
            <person name="Park H.-J."/>
            <person name="Ramirez L."/>
            <person name="Alfaro M."/>
            <person name="Sun H."/>
            <person name="Tritt A."/>
            <person name="Yoshinaga Y."/>
            <person name="Zwiers L.-H."/>
            <person name="Turgeon B."/>
            <person name="Goodwin S."/>
            <person name="Spatafora J."/>
            <person name="Crous P."/>
            <person name="Grigoriev I."/>
        </authorList>
    </citation>
    <scope>NUCLEOTIDE SEQUENCE</scope>
    <source>
        <strain evidence="2">CBS 122367</strain>
    </source>
</reference>
<keyword evidence="3" id="KW-1185">Reference proteome</keyword>
<dbReference type="EMBL" id="MU005576">
    <property type="protein sequence ID" value="KAF2686466.1"/>
    <property type="molecule type" value="Genomic_DNA"/>
</dbReference>
<evidence type="ECO:0000313" key="3">
    <source>
        <dbReference type="Proteomes" id="UP000799291"/>
    </source>
</evidence>
<evidence type="ECO:0000256" key="1">
    <source>
        <dbReference type="SAM" id="Phobius"/>
    </source>
</evidence>
<evidence type="ECO:0000313" key="2">
    <source>
        <dbReference type="EMBL" id="KAF2686466.1"/>
    </source>
</evidence>
<dbReference type="OrthoDB" id="5360701at2759"/>
<gene>
    <name evidence="2" type="ORF">K458DRAFT_297184</name>
</gene>
<protein>
    <submittedName>
        <fullName evidence="2">Uncharacterized protein</fullName>
    </submittedName>
</protein>